<dbReference type="Proteomes" id="UP000734854">
    <property type="component" value="Unassembled WGS sequence"/>
</dbReference>
<evidence type="ECO:0000313" key="3">
    <source>
        <dbReference type="Proteomes" id="UP000734854"/>
    </source>
</evidence>
<evidence type="ECO:0000256" key="1">
    <source>
        <dbReference type="SAM" id="MobiDB-lite"/>
    </source>
</evidence>
<dbReference type="EMBL" id="JACMSC010000012">
    <property type="protein sequence ID" value="KAG6497327.1"/>
    <property type="molecule type" value="Genomic_DNA"/>
</dbReference>
<comment type="caution">
    <text evidence="2">The sequence shown here is derived from an EMBL/GenBank/DDBJ whole genome shotgun (WGS) entry which is preliminary data.</text>
</comment>
<name>A0A8J5GCV8_ZINOF</name>
<keyword evidence="3" id="KW-1185">Reference proteome</keyword>
<accession>A0A8J5GCV8</accession>
<gene>
    <name evidence="2" type="ORF">ZIOFF_045226</name>
</gene>
<protein>
    <submittedName>
        <fullName evidence="2">Uncharacterized protein</fullName>
    </submittedName>
</protein>
<reference evidence="2 3" key="1">
    <citation type="submission" date="2020-08" db="EMBL/GenBank/DDBJ databases">
        <title>Plant Genome Project.</title>
        <authorList>
            <person name="Zhang R.-G."/>
        </authorList>
    </citation>
    <scope>NUCLEOTIDE SEQUENCE [LARGE SCALE GENOMIC DNA]</scope>
    <source>
        <tissue evidence="2">Rhizome</tissue>
    </source>
</reference>
<dbReference type="AlphaFoldDB" id="A0A8J5GCV8"/>
<feature type="compositionally biased region" description="Acidic residues" evidence="1">
    <location>
        <begin position="122"/>
        <end position="132"/>
    </location>
</feature>
<proteinExistence type="predicted"/>
<sequence>MVDLDLVVGTCARILNLVGVEAMIMVDMELAVMGHLLDKVVGIAMQVYESIIHFSRPVQGKLYMPFCYVLTSFFITKGIDVTRGALHQLSKDFDQLGPRQISLAQIEQREGIMVWHRRPGQDDSESDDDAEEVPTPAAEPARASLRERVFYLEEFVREEFQSVRQQQTEMFNMMRCWDLAYQGPPPPPSSHDDASA</sequence>
<organism evidence="2 3">
    <name type="scientific">Zingiber officinale</name>
    <name type="common">Ginger</name>
    <name type="synonym">Amomum zingiber</name>
    <dbReference type="NCBI Taxonomy" id="94328"/>
    <lineage>
        <taxon>Eukaryota</taxon>
        <taxon>Viridiplantae</taxon>
        <taxon>Streptophyta</taxon>
        <taxon>Embryophyta</taxon>
        <taxon>Tracheophyta</taxon>
        <taxon>Spermatophyta</taxon>
        <taxon>Magnoliopsida</taxon>
        <taxon>Liliopsida</taxon>
        <taxon>Zingiberales</taxon>
        <taxon>Zingiberaceae</taxon>
        <taxon>Zingiber</taxon>
    </lineage>
</organism>
<evidence type="ECO:0000313" key="2">
    <source>
        <dbReference type="EMBL" id="KAG6497327.1"/>
    </source>
</evidence>
<feature type="region of interest" description="Disordered" evidence="1">
    <location>
        <begin position="118"/>
        <end position="140"/>
    </location>
</feature>